<dbReference type="RefSeq" id="WP_090401040.1">
    <property type="nucleotide sequence ID" value="NZ_CAUSAB010000003.1"/>
</dbReference>
<dbReference type="Proteomes" id="UP000198740">
    <property type="component" value="Unassembled WGS sequence"/>
</dbReference>
<keyword evidence="1" id="KW-0812">Transmembrane</keyword>
<evidence type="ECO:0000256" key="1">
    <source>
        <dbReference type="SAM" id="Phobius"/>
    </source>
</evidence>
<evidence type="ECO:0000313" key="3">
    <source>
        <dbReference type="EMBL" id="TWR68996.1"/>
    </source>
</evidence>
<dbReference type="Proteomes" id="UP000317267">
    <property type="component" value="Unassembled WGS sequence"/>
</dbReference>
<evidence type="ECO:0008006" key="6">
    <source>
        <dbReference type="Google" id="ProtNLM"/>
    </source>
</evidence>
<protein>
    <recommendedName>
        <fullName evidence="6">HrgC protein</fullName>
    </recommendedName>
</protein>
<feature type="transmembrane region" description="Helical" evidence="1">
    <location>
        <begin position="21"/>
        <end position="37"/>
    </location>
</feature>
<evidence type="ECO:0000313" key="5">
    <source>
        <dbReference type="Proteomes" id="UP000317267"/>
    </source>
</evidence>
<reference evidence="2 4" key="1">
    <citation type="submission" date="2016-10" db="EMBL/GenBank/DDBJ databases">
        <authorList>
            <person name="Varghese N."/>
            <person name="Submissions S."/>
        </authorList>
    </citation>
    <scope>NUCLEOTIDE SEQUENCE [LARGE SCALE GENOMIC DNA]</scope>
    <source>
        <strain evidence="2 4">BS2976</strain>
    </source>
</reference>
<accession>A0A1H1CRI4</accession>
<comment type="caution">
    <text evidence="3">The sequence shown here is derived from an EMBL/GenBank/DDBJ whole genome shotgun (WGS) entry which is preliminary data.</text>
</comment>
<dbReference type="EMBL" id="VFES01000002">
    <property type="protein sequence ID" value="TWR68996.1"/>
    <property type="molecule type" value="Genomic_DNA"/>
</dbReference>
<name>A0A1H1CRI4_9PSED</name>
<keyword evidence="4" id="KW-1185">Reference proteome</keyword>
<dbReference type="AlphaFoldDB" id="A0A1H1CRI4"/>
<sequence>MAYTSIIFKNPNTGAMKEAPVGFSWTTFFFGCFPALFRGDVKYGLIQFVIAMITMGVSNIVFAFIYNKFYIKDLIGQGFKAQSIASGDMNFASAKIGMQIPLLEAA</sequence>
<keyword evidence="1" id="KW-1133">Transmembrane helix</keyword>
<reference evidence="3 5" key="2">
    <citation type="submission" date="2019-06" db="EMBL/GenBank/DDBJ databases">
        <title>Pseudomonas bimorpha sp. nov. isolated from bovine raw milk and skim milk concentrate.</title>
        <authorList>
            <person name="Hofmann K."/>
            <person name="Huptas C."/>
            <person name="Doll E."/>
            <person name="Scherer S."/>
            <person name="Wenning M."/>
        </authorList>
    </citation>
    <scope>NUCLEOTIDE SEQUENCE [LARGE SCALE GENOMIC DNA]</scope>
    <source>
        <strain evidence="3 5">DSM 17515</strain>
    </source>
</reference>
<gene>
    <name evidence="3" type="ORF">FIV39_04825</name>
    <name evidence="2" type="ORF">SAMN04490186_1439</name>
</gene>
<proteinExistence type="predicted"/>
<organism evidence="3 5">
    <name type="scientific">Pseudomonas grimontii</name>
    <dbReference type="NCBI Taxonomy" id="129847"/>
    <lineage>
        <taxon>Bacteria</taxon>
        <taxon>Pseudomonadati</taxon>
        <taxon>Pseudomonadota</taxon>
        <taxon>Gammaproteobacteria</taxon>
        <taxon>Pseudomonadales</taxon>
        <taxon>Pseudomonadaceae</taxon>
        <taxon>Pseudomonas</taxon>
    </lineage>
</organism>
<dbReference type="OrthoDB" id="5233at2"/>
<keyword evidence="1" id="KW-0472">Membrane</keyword>
<dbReference type="EMBL" id="FNKM01000002">
    <property type="protein sequence ID" value="SDQ66891.1"/>
    <property type="molecule type" value="Genomic_DNA"/>
</dbReference>
<evidence type="ECO:0000313" key="2">
    <source>
        <dbReference type="EMBL" id="SDQ66891.1"/>
    </source>
</evidence>
<evidence type="ECO:0000313" key="4">
    <source>
        <dbReference type="Proteomes" id="UP000198740"/>
    </source>
</evidence>
<feature type="transmembrane region" description="Helical" evidence="1">
    <location>
        <begin position="43"/>
        <end position="66"/>
    </location>
</feature>